<feature type="non-terminal residue" evidence="2">
    <location>
        <position position="89"/>
    </location>
</feature>
<evidence type="ECO:0000313" key="2">
    <source>
        <dbReference type="EMBL" id="MFD0991631.1"/>
    </source>
</evidence>
<evidence type="ECO:0000256" key="1">
    <source>
        <dbReference type="SAM" id="Phobius"/>
    </source>
</evidence>
<gene>
    <name evidence="2" type="ORF">ACFQ1U_00290</name>
</gene>
<feature type="transmembrane region" description="Helical" evidence="1">
    <location>
        <begin position="25"/>
        <end position="41"/>
    </location>
</feature>
<organism evidence="2 3">
    <name type="scientific">Tenacibaculum geojense</name>
    <dbReference type="NCBI Taxonomy" id="915352"/>
    <lineage>
        <taxon>Bacteria</taxon>
        <taxon>Pseudomonadati</taxon>
        <taxon>Bacteroidota</taxon>
        <taxon>Flavobacteriia</taxon>
        <taxon>Flavobacteriales</taxon>
        <taxon>Flavobacteriaceae</taxon>
        <taxon>Tenacibaculum</taxon>
    </lineage>
</organism>
<proteinExistence type="predicted"/>
<sequence>MKLSLPIPALIIAEAVVSNMTKTILEHIMQLIIVLPILLFTMKSRKLENLKILLIFSMFFLLRSFLLYLPLEFSELKFINGNWNWTGKI</sequence>
<reference evidence="3" key="1">
    <citation type="journal article" date="2019" name="Int. J. Syst. Evol. Microbiol.">
        <title>The Global Catalogue of Microorganisms (GCM) 10K type strain sequencing project: providing services to taxonomists for standard genome sequencing and annotation.</title>
        <authorList>
            <consortium name="The Broad Institute Genomics Platform"/>
            <consortium name="The Broad Institute Genome Sequencing Center for Infectious Disease"/>
            <person name="Wu L."/>
            <person name="Ma J."/>
        </authorList>
    </citation>
    <scope>NUCLEOTIDE SEQUENCE [LARGE SCALE GENOMIC DNA]</scope>
    <source>
        <strain evidence="3">CCUG 60527</strain>
    </source>
</reference>
<name>A0ABW3JNG4_9FLAO</name>
<dbReference type="EMBL" id="JBHTJR010000003">
    <property type="protein sequence ID" value="MFD0991631.1"/>
    <property type="molecule type" value="Genomic_DNA"/>
</dbReference>
<keyword evidence="1" id="KW-0472">Membrane</keyword>
<keyword evidence="1" id="KW-0812">Transmembrane</keyword>
<dbReference type="Proteomes" id="UP001597062">
    <property type="component" value="Unassembled WGS sequence"/>
</dbReference>
<keyword evidence="3" id="KW-1185">Reference proteome</keyword>
<keyword evidence="1" id="KW-1133">Transmembrane helix</keyword>
<accession>A0ABW3JNG4</accession>
<protein>
    <submittedName>
        <fullName evidence="2">Uncharacterized protein</fullName>
    </submittedName>
</protein>
<comment type="caution">
    <text evidence="2">The sequence shown here is derived from an EMBL/GenBank/DDBJ whole genome shotgun (WGS) entry which is preliminary data.</text>
</comment>
<evidence type="ECO:0000313" key="3">
    <source>
        <dbReference type="Proteomes" id="UP001597062"/>
    </source>
</evidence>
<feature type="transmembrane region" description="Helical" evidence="1">
    <location>
        <begin position="53"/>
        <end position="71"/>
    </location>
</feature>